<sequence length="87" mass="9710">MPHYLRNIWDDGGLCKEDTVANMWYLTIVSDSNDKAYNAVLKLQANGPDCPIEKAESINHQEESCSSNRASQQAIALENTVQELVNV</sequence>
<protein>
    <submittedName>
        <fullName evidence="1">Uncharacterized protein</fullName>
    </submittedName>
</protein>
<gene>
    <name evidence="1" type="ORF">RRG08_027907</name>
</gene>
<evidence type="ECO:0000313" key="1">
    <source>
        <dbReference type="EMBL" id="KAK3782359.1"/>
    </source>
</evidence>
<name>A0AAE1A6U0_9GAST</name>
<accession>A0AAE1A6U0</accession>
<comment type="caution">
    <text evidence="1">The sequence shown here is derived from an EMBL/GenBank/DDBJ whole genome shotgun (WGS) entry which is preliminary data.</text>
</comment>
<dbReference type="EMBL" id="JAWDGP010002514">
    <property type="protein sequence ID" value="KAK3782359.1"/>
    <property type="molecule type" value="Genomic_DNA"/>
</dbReference>
<dbReference type="AlphaFoldDB" id="A0AAE1A6U0"/>
<proteinExistence type="predicted"/>
<organism evidence="1 2">
    <name type="scientific">Elysia crispata</name>
    <name type="common">lettuce slug</name>
    <dbReference type="NCBI Taxonomy" id="231223"/>
    <lineage>
        <taxon>Eukaryota</taxon>
        <taxon>Metazoa</taxon>
        <taxon>Spiralia</taxon>
        <taxon>Lophotrochozoa</taxon>
        <taxon>Mollusca</taxon>
        <taxon>Gastropoda</taxon>
        <taxon>Heterobranchia</taxon>
        <taxon>Euthyneura</taxon>
        <taxon>Panpulmonata</taxon>
        <taxon>Sacoglossa</taxon>
        <taxon>Placobranchoidea</taxon>
        <taxon>Plakobranchidae</taxon>
        <taxon>Elysia</taxon>
    </lineage>
</organism>
<keyword evidence="2" id="KW-1185">Reference proteome</keyword>
<reference evidence="1" key="1">
    <citation type="journal article" date="2023" name="G3 (Bethesda)">
        <title>A reference genome for the long-term kleptoplast-retaining sea slug Elysia crispata morphotype clarki.</title>
        <authorList>
            <person name="Eastman K.E."/>
            <person name="Pendleton A.L."/>
            <person name="Shaikh M.A."/>
            <person name="Suttiyut T."/>
            <person name="Ogas R."/>
            <person name="Tomko P."/>
            <person name="Gavelis G."/>
            <person name="Widhalm J.R."/>
            <person name="Wisecaver J.H."/>
        </authorList>
    </citation>
    <scope>NUCLEOTIDE SEQUENCE</scope>
    <source>
        <strain evidence="1">ECLA1</strain>
    </source>
</reference>
<evidence type="ECO:0000313" key="2">
    <source>
        <dbReference type="Proteomes" id="UP001283361"/>
    </source>
</evidence>
<dbReference type="Proteomes" id="UP001283361">
    <property type="component" value="Unassembled WGS sequence"/>
</dbReference>